<evidence type="ECO:0000313" key="3">
    <source>
        <dbReference type="Proteomes" id="UP001209540"/>
    </source>
</evidence>
<dbReference type="Proteomes" id="UP001209540">
    <property type="component" value="Unassembled WGS sequence"/>
</dbReference>
<keyword evidence="3" id="KW-1185">Reference proteome</keyword>
<feature type="compositionally biased region" description="Low complexity" evidence="1">
    <location>
        <begin position="46"/>
        <end position="56"/>
    </location>
</feature>
<feature type="compositionally biased region" description="Basic and acidic residues" evidence="1">
    <location>
        <begin position="191"/>
        <end position="208"/>
    </location>
</feature>
<sequence>MQPSGDHTDDDDSVTSDDDDETSVASADAEEQAYLLEIQQDKNGRRTATPSRSSSTGMYRTPVSPTLSRASAHSTARYNNNRPMMTRPNNTTHRGQMRAPSAASSVTGAGAGRRFSQASASIISNTNNPNMNNQQKRRTNNNNNNNNNTNTNNNPNNNNRLGGGMFVEQAAEPFDPHVNPWAQQPSTVRQYKVDDGHSETSSLNEHRSSVVQLPSPVISATSAKATLSPAPHPQHHLSQQPPRSQQQLQQPYSRPPSQQQQYRQQQQPPPVRHMQSPSSAASSMTATGPPAIPRVEGGIGSSSVVSQNNNNNSGLLTDQQYTSVVALGPATKRALDTLQAEIIALNDRIDGLRQELVERDRRKASSAARSEESEDNNESWDGWRWVVKVNIFS</sequence>
<feature type="compositionally biased region" description="Low complexity" evidence="1">
    <location>
        <begin position="79"/>
        <end position="92"/>
    </location>
</feature>
<feature type="compositionally biased region" description="Low complexity" evidence="1">
    <location>
        <begin position="276"/>
        <end position="289"/>
    </location>
</feature>
<feature type="compositionally biased region" description="Low complexity" evidence="1">
    <location>
        <begin position="125"/>
        <end position="160"/>
    </location>
</feature>
<proteinExistence type="predicted"/>
<accession>A0AAD5JZ78</accession>
<feature type="region of interest" description="Disordered" evidence="1">
    <location>
        <begin position="1"/>
        <end position="111"/>
    </location>
</feature>
<dbReference type="EMBL" id="JAIXMP010000037">
    <property type="protein sequence ID" value="KAI9248815.1"/>
    <property type="molecule type" value="Genomic_DNA"/>
</dbReference>
<feature type="compositionally biased region" description="Low complexity" evidence="1">
    <location>
        <begin position="236"/>
        <end position="266"/>
    </location>
</feature>
<name>A0AAD5JZ78_9FUNG</name>
<protein>
    <submittedName>
        <fullName evidence="2">Uncharacterized protein</fullName>
    </submittedName>
</protein>
<reference evidence="2" key="1">
    <citation type="journal article" date="2022" name="IScience">
        <title>Evolution of zygomycete secretomes and the origins of terrestrial fungal ecologies.</title>
        <authorList>
            <person name="Chang Y."/>
            <person name="Wang Y."/>
            <person name="Mondo S."/>
            <person name="Ahrendt S."/>
            <person name="Andreopoulos W."/>
            <person name="Barry K."/>
            <person name="Beard J."/>
            <person name="Benny G.L."/>
            <person name="Blankenship S."/>
            <person name="Bonito G."/>
            <person name="Cuomo C."/>
            <person name="Desiro A."/>
            <person name="Gervers K.A."/>
            <person name="Hundley H."/>
            <person name="Kuo A."/>
            <person name="LaButti K."/>
            <person name="Lang B.F."/>
            <person name="Lipzen A."/>
            <person name="O'Donnell K."/>
            <person name="Pangilinan J."/>
            <person name="Reynolds N."/>
            <person name="Sandor L."/>
            <person name="Smith M.E."/>
            <person name="Tsang A."/>
            <person name="Grigoriev I.V."/>
            <person name="Stajich J.E."/>
            <person name="Spatafora J.W."/>
        </authorList>
    </citation>
    <scope>NUCLEOTIDE SEQUENCE</scope>
    <source>
        <strain evidence="2">RSA 2281</strain>
    </source>
</reference>
<reference evidence="2" key="2">
    <citation type="submission" date="2023-02" db="EMBL/GenBank/DDBJ databases">
        <authorList>
            <consortium name="DOE Joint Genome Institute"/>
            <person name="Mondo S.J."/>
            <person name="Chang Y."/>
            <person name="Wang Y."/>
            <person name="Ahrendt S."/>
            <person name="Andreopoulos W."/>
            <person name="Barry K."/>
            <person name="Beard J."/>
            <person name="Benny G.L."/>
            <person name="Blankenship S."/>
            <person name="Bonito G."/>
            <person name="Cuomo C."/>
            <person name="Desiro A."/>
            <person name="Gervers K.A."/>
            <person name="Hundley H."/>
            <person name="Kuo A."/>
            <person name="LaButti K."/>
            <person name="Lang B.F."/>
            <person name="Lipzen A."/>
            <person name="O'Donnell K."/>
            <person name="Pangilinan J."/>
            <person name="Reynolds N."/>
            <person name="Sandor L."/>
            <person name="Smith M.W."/>
            <person name="Tsang A."/>
            <person name="Grigoriev I.V."/>
            <person name="Stajich J.E."/>
            <person name="Spatafora J.W."/>
        </authorList>
    </citation>
    <scope>NUCLEOTIDE SEQUENCE</scope>
    <source>
        <strain evidence="2">RSA 2281</strain>
    </source>
</reference>
<evidence type="ECO:0000313" key="2">
    <source>
        <dbReference type="EMBL" id="KAI9248815.1"/>
    </source>
</evidence>
<feature type="region of interest" description="Disordered" evidence="1">
    <location>
        <begin position="176"/>
        <end position="306"/>
    </location>
</feature>
<dbReference type="AlphaFoldDB" id="A0AAD5JZ78"/>
<gene>
    <name evidence="2" type="ORF">BDA99DRAFT_226002</name>
</gene>
<feature type="compositionally biased region" description="Acidic residues" evidence="1">
    <location>
        <begin position="8"/>
        <end position="22"/>
    </location>
</feature>
<feature type="region of interest" description="Disordered" evidence="1">
    <location>
        <begin position="123"/>
        <end position="163"/>
    </location>
</feature>
<comment type="caution">
    <text evidence="2">The sequence shown here is derived from an EMBL/GenBank/DDBJ whole genome shotgun (WGS) entry which is preliminary data.</text>
</comment>
<organism evidence="2 3">
    <name type="scientific">Phascolomyces articulosus</name>
    <dbReference type="NCBI Taxonomy" id="60185"/>
    <lineage>
        <taxon>Eukaryota</taxon>
        <taxon>Fungi</taxon>
        <taxon>Fungi incertae sedis</taxon>
        <taxon>Mucoromycota</taxon>
        <taxon>Mucoromycotina</taxon>
        <taxon>Mucoromycetes</taxon>
        <taxon>Mucorales</taxon>
        <taxon>Lichtheimiaceae</taxon>
        <taxon>Phascolomyces</taxon>
    </lineage>
</organism>
<feature type="compositionally biased region" description="Low complexity" evidence="1">
    <location>
        <begin position="99"/>
        <end position="108"/>
    </location>
</feature>
<feature type="compositionally biased region" description="Polar residues" evidence="1">
    <location>
        <begin position="63"/>
        <end position="78"/>
    </location>
</feature>
<evidence type="ECO:0000256" key="1">
    <source>
        <dbReference type="SAM" id="MobiDB-lite"/>
    </source>
</evidence>